<name>A0ACD5BDM2_9PSEU</name>
<evidence type="ECO:0000313" key="1">
    <source>
        <dbReference type="EMBL" id="WYW17387.1"/>
    </source>
</evidence>
<evidence type="ECO:0000313" key="2">
    <source>
        <dbReference type="Proteomes" id="UP001456344"/>
    </source>
</evidence>
<accession>A0ACD5BDM2</accession>
<protein>
    <submittedName>
        <fullName evidence="1">Uncharacterized protein</fullName>
    </submittedName>
</protein>
<dbReference type="EMBL" id="CP150484">
    <property type="protein sequence ID" value="WYW17387.1"/>
    <property type="molecule type" value="Genomic_DNA"/>
</dbReference>
<keyword evidence="2" id="KW-1185">Reference proteome</keyword>
<organism evidence="1 2">
    <name type="scientific">Amycolatopsis coloradensis</name>
    <dbReference type="NCBI Taxonomy" id="76021"/>
    <lineage>
        <taxon>Bacteria</taxon>
        <taxon>Bacillati</taxon>
        <taxon>Actinomycetota</taxon>
        <taxon>Actinomycetes</taxon>
        <taxon>Pseudonocardiales</taxon>
        <taxon>Pseudonocardiaceae</taxon>
        <taxon>Amycolatopsis</taxon>
    </lineage>
</organism>
<gene>
    <name evidence="1" type="ORF">LCL61_17700</name>
</gene>
<sequence>MEIIATEQDLTLDLWAEESGANIAADGCCTNSAATAGSASSFGSTASSASSASTGSTGC</sequence>
<proteinExistence type="predicted"/>
<reference evidence="1" key="1">
    <citation type="submission" date="2023-10" db="EMBL/GenBank/DDBJ databases">
        <title>Whole genome sequencing of actinobacterial strain Amycolatopsis sp. (BCA-696) identifies the underlying plant growth-promoting genes.</title>
        <authorList>
            <person name="Gandham P."/>
            <person name="Vadla N."/>
            <person name="Saji A."/>
            <person name="Srinivas V."/>
            <person name="Ruperao P."/>
            <person name="Selvanayagam S."/>
            <person name="Saxena R.K."/>
            <person name="Rathore A."/>
            <person name="Gopalakrishnan S."/>
            <person name="Thakur V."/>
        </authorList>
    </citation>
    <scope>NUCLEOTIDE SEQUENCE</scope>
    <source>
        <strain evidence="1">BCA-696</strain>
    </source>
</reference>
<dbReference type="Proteomes" id="UP001456344">
    <property type="component" value="Chromosome"/>
</dbReference>